<evidence type="ECO:0000256" key="2">
    <source>
        <dbReference type="ARBA" id="ARBA00022475"/>
    </source>
</evidence>
<evidence type="ECO:0000313" key="9">
    <source>
        <dbReference type="Proteomes" id="UP000177701"/>
    </source>
</evidence>
<reference evidence="8 9" key="1">
    <citation type="journal article" date="2016" name="Nat. Commun.">
        <title>Thousands of microbial genomes shed light on interconnected biogeochemical processes in an aquifer system.</title>
        <authorList>
            <person name="Anantharaman K."/>
            <person name="Brown C.T."/>
            <person name="Hug L.A."/>
            <person name="Sharon I."/>
            <person name="Castelle C.J."/>
            <person name="Probst A.J."/>
            <person name="Thomas B.C."/>
            <person name="Singh A."/>
            <person name="Wilkins M.J."/>
            <person name="Karaoz U."/>
            <person name="Brodie E.L."/>
            <person name="Williams K.H."/>
            <person name="Hubbard S.S."/>
            <person name="Banfield J.F."/>
        </authorList>
    </citation>
    <scope>NUCLEOTIDE SEQUENCE [LARGE SCALE GENOMIC DNA]</scope>
</reference>
<feature type="domain" description="EamA" evidence="7">
    <location>
        <begin position="8"/>
        <end position="141"/>
    </location>
</feature>
<keyword evidence="2" id="KW-1003">Cell membrane</keyword>
<feature type="transmembrane region" description="Helical" evidence="6">
    <location>
        <begin position="211"/>
        <end position="235"/>
    </location>
</feature>
<dbReference type="Gene3D" id="1.10.3730.20">
    <property type="match status" value="1"/>
</dbReference>
<feature type="transmembrane region" description="Helical" evidence="6">
    <location>
        <begin position="7"/>
        <end position="26"/>
    </location>
</feature>
<feature type="domain" description="EamA" evidence="7">
    <location>
        <begin position="150"/>
        <end position="289"/>
    </location>
</feature>
<feature type="transmembrane region" description="Helical" evidence="6">
    <location>
        <begin position="150"/>
        <end position="168"/>
    </location>
</feature>
<dbReference type="Pfam" id="PF00892">
    <property type="entry name" value="EamA"/>
    <property type="match status" value="2"/>
</dbReference>
<evidence type="ECO:0000256" key="6">
    <source>
        <dbReference type="SAM" id="Phobius"/>
    </source>
</evidence>
<evidence type="ECO:0000256" key="4">
    <source>
        <dbReference type="ARBA" id="ARBA00022989"/>
    </source>
</evidence>
<evidence type="ECO:0000256" key="3">
    <source>
        <dbReference type="ARBA" id="ARBA00022692"/>
    </source>
</evidence>
<dbReference type="PANTHER" id="PTHR32322:SF18">
    <property type="entry name" value="S-ADENOSYLMETHIONINE_S-ADENOSYLHOMOCYSTEINE TRANSPORTER"/>
    <property type="match status" value="1"/>
</dbReference>
<evidence type="ECO:0000256" key="1">
    <source>
        <dbReference type="ARBA" id="ARBA00004651"/>
    </source>
</evidence>
<feature type="transmembrane region" description="Helical" evidence="6">
    <location>
        <begin position="127"/>
        <end position="144"/>
    </location>
</feature>
<evidence type="ECO:0000256" key="5">
    <source>
        <dbReference type="ARBA" id="ARBA00023136"/>
    </source>
</evidence>
<dbReference type="AlphaFoldDB" id="A0A1F5A593"/>
<name>A0A1F5A593_9BACT</name>
<comment type="subcellular location">
    <subcellularLocation>
        <location evidence="1">Cell membrane</location>
        <topology evidence="1">Multi-pass membrane protein</topology>
    </subcellularLocation>
</comment>
<dbReference type="InterPro" id="IPR050638">
    <property type="entry name" value="AA-Vitamin_Transporters"/>
</dbReference>
<dbReference type="Proteomes" id="UP000177701">
    <property type="component" value="Unassembled WGS sequence"/>
</dbReference>
<feature type="transmembrane region" description="Helical" evidence="6">
    <location>
        <begin position="272"/>
        <end position="291"/>
    </location>
</feature>
<feature type="transmembrane region" description="Helical" evidence="6">
    <location>
        <begin position="180"/>
        <end position="199"/>
    </location>
</feature>
<keyword evidence="4 6" id="KW-1133">Transmembrane helix</keyword>
<dbReference type="InterPro" id="IPR037185">
    <property type="entry name" value="EmrE-like"/>
</dbReference>
<keyword evidence="3 6" id="KW-0812">Transmembrane</keyword>
<dbReference type="EMBL" id="MEYH01000102">
    <property type="protein sequence ID" value="OGD13725.1"/>
    <property type="molecule type" value="Genomic_DNA"/>
</dbReference>
<protein>
    <recommendedName>
        <fullName evidence="7">EamA domain-containing protein</fullName>
    </recommendedName>
</protein>
<dbReference type="PANTHER" id="PTHR32322">
    <property type="entry name" value="INNER MEMBRANE TRANSPORTER"/>
    <property type="match status" value="1"/>
</dbReference>
<dbReference type="STRING" id="1797291.A2V47_00500"/>
<feature type="transmembrane region" description="Helical" evidence="6">
    <location>
        <begin position="68"/>
        <end position="91"/>
    </location>
</feature>
<feature type="transmembrane region" description="Helical" evidence="6">
    <location>
        <begin position="97"/>
        <end position="118"/>
    </location>
</feature>
<accession>A0A1F5A593</accession>
<dbReference type="SUPFAM" id="SSF103481">
    <property type="entry name" value="Multidrug resistance efflux transporter EmrE"/>
    <property type="match status" value="2"/>
</dbReference>
<feature type="transmembrane region" description="Helical" evidence="6">
    <location>
        <begin position="32"/>
        <end position="56"/>
    </location>
</feature>
<keyword evidence="5 6" id="KW-0472">Membrane</keyword>
<organism evidence="8 9">
    <name type="scientific">Candidatus Sediminicultor quintus</name>
    <dbReference type="NCBI Taxonomy" id="1797291"/>
    <lineage>
        <taxon>Bacteria</taxon>
        <taxon>Pseudomonadati</taxon>
        <taxon>Atribacterota</taxon>
        <taxon>Candidatus Phoenicimicrobiia</taxon>
        <taxon>Candidatus Pheonicimicrobiales</taxon>
        <taxon>Candidatus Phoenicimicrobiaceae</taxon>
        <taxon>Candidatus Sediminicultor</taxon>
    </lineage>
</organism>
<dbReference type="GO" id="GO:0005886">
    <property type="term" value="C:plasma membrane"/>
    <property type="evidence" value="ECO:0007669"/>
    <property type="project" value="UniProtKB-SubCell"/>
</dbReference>
<dbReference type="InterPro" id="IPR000620">
    <property type="entry name" value="EamA_dom"/>
</dbReference>
<feature type="transmembrane region" description="Helical" evidence="6">
    <location>
        <begin position="247"/>
        <end position="266"/>
    </location>
</feature>
<evidence type="ECO:0000259" key="7">
    <source>
        <dbReference type="Pfam" id="PF00892"/>
    </source>
</evidence>
<evidence type="ECO:0000313" key="8">
    <source>
        <dbReference type="EMBL" id="OGD13725.1"/>
    </source>
</evidence>
<comment type="caution">
    <text evidence="8">The sequence shown here is derived from an EMBL/GenBank/DDBJ whole genome shotgun (WGS) entry which is preliminary data.</text>
</comment>
<gene>
    <name evidence="8" type="ORF">A2V47_00500</name>
</gene>
<sequence>MEKIEKEGIIFVIITIFIAGALPIIIKYGTGLINPLFFATFSSLIAGIFLFKLAVLKGNWKILIDKRYFFYFLLIGFFGITLSNICFFFGVTLTSGINSSILLQIEPLYAIFIGYILLNEKITLKQIFFTMIIMLGTLVVIYRAKFIFNWGDLLVLLTPLCWQIAHFFSKKLMTNHKEITPMLIAAARTLYGGVFLFILSSAEGMNQYDKLGVKGVLLILLFQGIIGFALHYSIWYEAIKRLNLSKATTLVSVYPTFSITLAWFILKEVPNFFQLAGFGIIILGIFGLSGIKSEHREKNIFKH</sequence>
<proteinExistence type="predicted"/>